<gene>
    <name evidence="12" type="ORF">CEK71_00990</name>
</gene>
<evidence type="ECO:0000256" key="7">
    <source>
        <dbReference type="ARBA" id="ARBA00022833"/>
    </source>
</evidence>
<dbReference type="CDD" id="cd03124">
    <property type="entry name" value="alpha_CA_prokaryotic_like"/>
    <property type="match status" value="1"/>
</dbReference>
<keyword evidence="7 10" id="KW-0862">Zinc</keyword>
<sequence>MTIIKRLQYAAFIGMIATAAASHAADPHWTYDEQADWGALENTDPTAPIPALYPFAECGLGQKQSPVDISVPAAKASLNHLNPLYASVPLSVSNNGHTIKVNMPITANPNALFIGKENYQLLQFHFHAPSEHTLNGKTFPLELHFVHATPSGKLAVLGVMIKAGAENPEFQKILDNAPSIAGNTNTPVGVTLDPNGLLSPSRKFYSYAGSLTTPPCTEGVDWSVARAPITVSSAQIAEFEALYINNARLPQALNGRIVDILP</sequence>
<keyword evidence="10" id="KW-0732">Signal</keyword>
<keyword evidence="13" id="KW-1185">Reference proteome</keyword>
<dbReference type="OrthoDB" id="5327615at2"/>
<dbReference type="PROSITE" id="PS00162">
    <property type="entry name" value="ALPHA_CA_1"/>
    <property type="match status" value="1"/>
</dbReference>
<evidence type="ECO:0000256" key="8">
    <source>
        <dbReference type="ARBA" id="ARBA00023239"/>
    </source>
</evidence>
<dbReference type="SUPFAM" id="SSF51069">
    <property type="entry name" value="Carbonic anhydrase"/>
    <property type="match status" value="1"/>
</dbReference>
<dbReference type="RefSeq" id="WP_088617635.1">
    <property type="nucleotide sequence ID" value="NZ_CP022129.1"/>
</dbReference>
<dbReference type="SMART" id="SM01057">
    <property type="entry name" value="Carb_anhydrase"/>
    <property type="match status" value="1"/>
</dbReference>
<evidence type="ECO:0000256" key="1">
    <source>
        <dbReference type="ARBA" id="ARBA00001947"/>
    </source>
</evidence>
<comment type="function">
    <text evidence="2 10">Reversible hydration of carbon dioxide.</text>
</comment>
<dbReference type="GO" id="GO:0008270">
    <property type="term" value="F:zinc ion binding"/>
    <property type="evidence" value="ECO:0007669"/>
    <property type="project" value="UniProtKB-UniRule"/>
</dbReference>
<dbReference type="InterPro" id="IPR023561">
    <property type="entry name" value="Carbonic_anhydrase_a-class"/>
</dbReference>
<dbReference type="EMBL" id="CP022129">
    <property type="protein sequence ID" value="ASF44752.1"/>
    <property type="molecule type" value="Genomic_DNA"/>
</dbReference>
<evidence type="ECO:0000313" key="12">
    <source>
        <dbReference type="EMBL" id="ASF44752.1"/>
    </source>
</evidence>
<dbReference type="Pfam" id="PF00194">
    <property type="entry name" value="Carb_anhydrase"/>
    <property type="match status" value="1"/>
</dbReference>
<dbReference type="AlphaFoldDB" id="A0A1Z4BU49"/>
<dbReference type="InterPro" id="IPR041891">
    <property type="entry name" value="Alpha_CA_prokaryot-like"/>
</dbReference>
<dbReference type="Gene3D" id="3.10.200.10">
    <property type="entry name" value="Alpha carbonic anhydrase"/>
    <property type="match status" value="1"/>
</dbReference>
<comment type="catalytic activity">
    <reaction evidence="9 10">
        <text>hydrogencarbonate + H(+) = CO2 + H2O</text>
        <dbReference type="Rhea" id="RHEA:10748"/>
        <dbReference type="ChEBI" id="CHEBI:15377"/>
        <dbReference type="ChEBI" id="CHEBI:15378"/>
        <dbReference type="ChEBI" id="CHEBI:16526"/>
        <dbReference type="ChEBI" id="CHEBI:17544"/>
        <dbReference type="EC" id="4.2.1.1"/>
    </reaction>
</comment>
<proteinExistence type="inferred from homology"/>
<accession>A0A1Z4BU49</accession>
<protein>
    <recommendedName>
        <fullName evidence="5 10">Carbonic anhydrase</fullName>
        <ecNumber evidence="4 10">4.2.1.1</ecNumber>
    </recommendedName>
</protein>
<dbReference type="InterPro" id="IPR018338">
    <property type="entry name" value="Carbonic_anhydrase_a-class_CS"/>
</dbReference>
<name>A0A1Z4BU49_9GAMM</name>
<evidence type="ECO:0000256" key="2">
    <source>
        <dbReference type="ARBA" id="ARBA00002904"/>
    </source>
</evidence>
<evidence type="ECO:0000256" key="3">
    <source>
        <dbReference type="ARBA" id="ARBA00010718"/>
    </source>
</evidence>
<comment type="cofactor">
    <cofactor evidence="1 10">
        <name>Zn(2+)</name>
        <dbReference type="ChEBI" id="CHEBI:29105"/>
    </cofactor>
</comment>
<dbReference type="KEGG" id="mpsy:CEK71_00990"/>
<keyword evidence="6 10" id="KW-0479">Metal-binding</keyword>
<reference evidence="12 13" key="1">
    <citation type="submission" date="2017-06" db="EMBL/GenBank/DDBJ databases">
        <title>Genome Sequencing of the methanotroph Methylovulum psychrotolerants str. HV10-M2 isolated from a high-altitude environment.</title>
        <authorList>
            <person name="Mateos-Rivera A."/>
        </authorList>
    </citation>
    <scope>NUCLEOTIDE SEQUENCE [LARGE SCALE GENOMIC DNA]</scope>
    <source>
        <strain evidence="12 13">HV10_M2</strain>
    </source>
</reference>
<organism evidence="12 13">
    <name type="scientific">Methylovulum psychrotolerans</name>
    <dbReference type="NCBI Taxonomy" id="1704499"/>
    <lineage>
        <taxon>Bacteria</taxon>
        <taxon>Pseudomonadati</taxon>
        <taxon>Pseudomonadota</taxon>
        <taxon>Gammaproteobacteria</taxon>
        <taxon>Methylococcales</taxon>
        <taxon>Methylococcaceae</taxon>
        <taxon>Methylovulum</taxon>
    </lineage>
</organism>
<dbReference type="EC" id="4.2.1.1" evidence="4 10"/>
<feature type="chain" id="PRO_5025091785" description="Carbonic anhydrase" evidence="10">
    <location>
        <begin position="25"/>
        <end position="262"/>
    </location>
</feature>
<dbReference type="Proteomes" id="UP000197019">
    <property type="component" value="Chromosome"/>
</dbReference>
<dbReference type="PANTHER" id="PTHR18952">
    <property type="entry name" value="CARBONIC ANHYDRASE"/>
    <property type="match status" value="1"/>
</dbReference>
<dbReference type="GO" id="GO:0004089">
    <property type="term" value="F:carbonate dehydratase activity"/>
    <property type="evidence" value="ECO:0007669"/>
    <property type="project" value="UniProtKB-UniRule"/>
</dbReference>
<feature type="signal peptide" evidence="10">
    <location>
        <begin position="1"/>
        <end position="24"/>
    </location>
</feature>
<dbReference type="PROSITE" id="PS51144">
    <property type="entry name" value="ALPHA_CA_2"/>
    <property type="match status" value="1"/>
</dbReference>
<dbReference type="PANTHER" id="PTHR18952:SF265">
    <property type="entry name" value="CARBONIC ANHYDRASE"/>
    <property type="match status" value="1"/>
</dbReference>
<dbReference type="InterPro" id="IPR036398">
    <property type="entry name" value="CA_dom_sf"/>
</dbReference>
<dbReference type="InterPro" id="IPR001148">
    <property type="entry name" value="CA_dom"/>
</dbReference>
<evidence type="ECO:0000256" key="6">
    <source>
        <dbReference type="ARBA" id="ARBA00022723"/>
    </source>
</evidence>
<evidence type="ECO:0000256" key="5">
    <source>
        <dbReference type="ARBA" id="ARBA00014628"/>
    </source>
</evidence>
<evidence type="ECO:0000313" key="13">
    <source>
        <dbReference type="Proteomes" id="UP000197019"/>
    </source>
</evidence>
<evidence type="ECO:0000256" key="4">
    <source>
        <dbReference type="ARBA" id="ARBA00012925"/>
    </source>
</evidence>
<comment type="similarity">
    <text evidence="3 10">Belongs to the alpha-carbonic anhydrase family.</text>
</comment>
<evidence type="ECO:0000259" key="11">
    <source>
        <dbReference type="PROSITE" id="PS51144"/>
    </source>
</evidence>
<evidence type="ECO:0000256" key="10">
    <source>
        <dbReference type="RuleBase" id="RU367011"/>
    </source>
</evidence>
<evidence type="ECO:0000256" key="9">
    <source>
        <dbReference type="ARBA" id="ARBA00048348"/>
    </source>
</evidence>
<keyword evidence="8 10" id="KW-0456">Lyase</keyword>
<feature type="domain" description="Alpha-carbonic anhydrase" evidence="11">
    <location>
        <begin position="27"/>
        <end position="262"/>
    </location>
</feature>